<dbReference type="OrthoDB" id="2423517at2759"/>
<proteinExistence type="predicted"/>
<keyword evidence="2" id="KW-1185">Reference proteome</keyword>
<dbReference type="AlphaFoldDB" id="A0A397GKQ6"/>
<evidence type="ECO:0000313" key="2">
    <source>
        <dbReference type="Proteomes" id="UP000266861"/>
    </source>
</evidence>
<gene>
    <name evidence="1" type="ORF">Glove_506g1</name>
</gene>
<accession>A0A397GKQ6</accession>
<protein>
    <submittedName>
        <fullName evidence="1">Uncharacterized protein</fullName>
    </submittedName>
</protein>
<dbReference type="Proteomes" id="UP000266861">
    <property type="component" value="Unassembled WGS sequence"/>
</dbReference>
<comment type="caution">
    <text evidence="1">The sequence shown here is derived from an EMBL/GenBank/DDBJ whole genome shotgun (WGS) entry which is preliminary data.</text>
</comment>
<reference evidence="1 2" key="1">
    <citation type="submission" date="2018-08" db="EMBL/GenBank/DDBJ databases">
        <title>Genome and evolution of the arbuscular mycorrhizal fungus Diversispora epigaea (formerly Glomus versiforme) and its bacterial endosymbionts.</title>
        <authorList>
            <person name="Sun X."/>
            <person name="Fei Z."/>
            <person name="Harrison M."/>
        </authorList>
    </citation>
    <scope>NUCLEOTIDE SEQUENCE [LARGE SCALE GENOMIC DNA]</scope>
    <source>
        <strain evidence="1 2">IT104</strain>
    </source>
</reference>
<dbReference type="EMBL" id="PQFF01000439">
    <property type="protein sequence ID" value="RHZ50056.1"/>
    <property type="molecule type" value="Genomic_DNA"/>
</dbReference>
<organism evidence="1 2">
    <name type="scientific">Diversispora epigaea</name>
    <dbReference type="NCBI Taxonomy" id="1348612"/>
    <lineage>
        <taxon>Eukaryota</taxon>
        <taxon>Fungi</taxon>
        <taxon>Fungi incertae sedis</taxon>
        <taxon>Mucoromycota</taxon>
        <taxon>Glomeromycotina</taxon>
        <taxon>Glomeromycetes</taxon>
        <taxon>Diversisporales</taxon>
        <taxon>Diversisporaceae</taxon>
        <taxon>Diversispora</taxon>
    </lineage>
</organism>
<name>A0A397GKQ6_9GLOM</name>
<sequence>MDIPIILHNELDEYLEHLLYYLAYQIRKVYLNSQFNANLLELDKKGALIIVDYKMKILSKSSRETKEQFFGKKGWTLHSILIYIRKKDSLELDIKAHDHWSNDSCQDAFFTVSSLHAVIESMEKKPEWVTIISDNGDHYHNSDLMMTLRYWSDWYGIWPKKWIFLEPGEAKTTIDSHHAQIIHAINRYVKLGFDLLSGDDIKKAISGICGTSVSHLELNRKKGTNNKNKLPGISNWFEWTWPIDEKYSGCICAREIPNLGIWTNFHQEDLEKLQMKIIEKSNPKLSVPSTSQNAWTIPLPNDTGIQIKKLKKENIKEQLKSREILRGSDVKKKDLIKELEVELAKETLSKIPDNIESLSNISNSDNNKGKNFSKNKNKSIIDPSSQFSLWLLICGWALKSMQKYGKKGGGKHISKKVWNLLQEYFLEGNIDKSERHTAESMFFQLKQCAENGIIDKEEIPKLETIRNWISRYASQHRQEAAIVFKK</sequence>
<evidence type="ECO:0000313" key="1">
    <source>
        <dbReference type="EMBL" id="RHZ50056.1"/>
    </source>
</evidence>